<evidence type="ECO:0000313" key="4">
    <source>
        <dbReference type="Proteomes" id="UP000812270"/>
    </source>
</evidence>
<proteinExistence type="predicted"/>
<accession>A0A9E2S9G9</accession>
<organism evidence="3 4">
    <name type="scientific">Pinibacter aurantiacus</name>
    <dbReference type="NCBI Taxonomy" id="2851599"/>
    <lineage>
        <taxon>Bacteria</taxon>
        <taxon>Pseudomonadati</taxon>
        <taxon>Bacteroidota</taxon>
        <taxon>Chitinophagia</taxon>
        <taxon>Chitinophagales</taxon>
        <taxon>Chitinophagaceae</taxon>
        <taxon>Pinibacter</taxon>
    </lineage>
</organism>
<dbReference type="AlphaFoldDB" id="A0A9E2S9G9"/>
<dbReference type="EMBL" id="JAHSPG010000013">
    <property type="protein sequence ID" value="MBV4358851.1"/>
    <property type="molecule type" value="Genomic_DNA"/>
</dbReference>
<gene>
    <name evidence="3" type="ORF">KTO63_16920</name>
</gene>
<name>A0A9E2S9G9_9BACT</name>
<feature type="signal peptide" evidence="1">
    <location>
        <begin position="1"/>
        <end position="19"/>
    </location>
</feature>
<reference evidence="3" key="1">
    <citation type="submission" date="2021-06" db="EMBL/GenBank/DDBJ databases">
        <authorList>
            <person name="Huq M.A."/>
        </authorList>
    </citation>
    <scope>NUCLEOTIDE SEQUENCE</scope>
    <source>
        <strain evidence="3">MAH-26</strain>
    </source>
</reference>
<protein>
    <submittedName>
        <fullName evidence="3">DUF2264 domain-containing protein</fullName>
    </submittedName>
</protein>
<sequence length="424" mass="47465">MNFKLLLVAILLLPQIIFAQKKEVNNGAAQRAYLIRMMTKIADPVLTALSKNELKKTMPIESFKKADRSGSAYLEAFGRLLAGMAPWLELGPDQTPEGKLRKKYIDLSVACIKNATDSTAADYMNFKKHPVTGSQALVDAAFLAQAFLRAPTQLWGNLDEQTKRNVLAAFNQTREIMPGNNNWVLFAAEIEAFFLKYGQEIEKGRVDRAVNSMVLWYKGDGVYGDGVNFHWDYYNSFVMHPMLLEVSEALKNANRDTANLYSVFLSRAKRYAAIQERLISPEGTYPPIGRSISYRFGAFQLLSKIAQMHALPEGIKPSQVRCALHAVIKRQIEMPGTFNNKGWLNIGFAGHQPEAGETYICTGSEYLCSEGFIMLGLAAQDPFWAAPDADWTAKRAWNGELMTIDHAMEPDPTGNDVYKQTPKK</sequence>
<dbReference type="PANTHER" id="PTHR35339:SF3">
    <property type="entry name" value="DUF2264 DOMAIN-CONTAINING PROTEIN"/>
    <property type="match status" value="1"/>
</dbReference>
<keyword evidence="4" id="KW-1185">Reference proteome</keyword>
<feature type="domain" description="DUF2264" evidence="2">
    <location>
        <begin position="30"/>
        <end position="391"/>
    </location>
</feature>
<evidence type="ECO:0000313" key="3">
    <source>
        <dbReference type="EMBL" id="MBV4358851.1"/>
    </source>
</evidence>
<evidence type="ECO:0000259" key="2">
    <source>
        <dbReference type="Pfam" id="PF10022"/>
    </source>
</evidence>
<dbReference type="Pfam" id="PF10022">
    <property type="entry name" value="DUF2264"/>
    <property type="match status" value="1"/>
</dbReference>
<evidence type="ECO:0000256" key="1">
    <source>
        <dbReference type="SAM" id="SignalP"/>
    </source>
</evidence>
<dbReference type="Proteomes" id="UP000812270">
    <property type="component" value="Unassembled WGS sequence"/>
</dbReference>
<keyword evidence="1" id="KW-0732">Signal</keyword>
<dbReference type="PANTHER" id="PTHR35339">
    <property type="entry name" value="LINALOOL DEHYDRATASE_ISOMERASE DOMAIN-CONTAINING PROTEIN"/>
    <property type="match status" value="1"/>
</dbReference>
<dbReference type="RefSeq" id="WP_217792568.1">
    <property type="nucleotide sequence ID" value="NZ_JAHSPG010000013.1"/>
</dbReference>
<comment type="caution">
    <text evidence="3">The sequence shown here is derived from an EMBL/GenBank/DDBJ whole genome shotgun (WGS) entry which is preliminary data.</text>
</comment>
<feature type="chain" id="PRO_5038899702" evidence="1">
    <location>
        <begin position="20"/>
        <end position="424"/>
    </location>
</feature>
<dbReference type="InterPro" id="IPR049349">
    <property type="entry name" value="DUF2264_N"/>
</dbReference>
<dbReference type="InterPro" id="IPR016624">
    <property type="entry name" value="UCP014753"/>
</dbReference>
<dbReference type="PIRSF" id="PIRSF014753">
    <property type="entry name" value="UCP014753"/>
    <property type="match status" value="1"/>
</dbReference>